<dbReference type="InterPro" id="IPR003604">
    <property type="entry name" value="Matrin/U1-like-C_Znf_C2H2"/>
</dbReference>
<comment type="similarity">
    <text evidence="8">Belongs to the REI1 family.</text>
</comment>
<keyword evidence="4" id="KW-0479">Metal-binding</keyword>
<evidence type="ECO:0000256" key="4">
    <source>
        <dbReference type="ARBA" id="ARBA00022723"/>
    </source>
</evidence>
<evidence type="ECO:0000256" key="7">
    <source>
        <dbReference type="ARBA" id="ARBA00022833"/>
    </source>
</evidence>
<feature type="compositionally biased region" description="Low complexity" evidence="9">
    <location>
        <begin position="768"/>
        <end position="784"/>
    </location>
</feature>
<protein>
    <recommendedName>
        <fullName evidence="10">C2H2-type domain-containing protein</fullName>
    </recommendedName>
</protein>
<keyword evidence="2" id="KW-0963">Cytoplasm</keyword>
<dbReference type="SUPFAM" id="SSF57667">
    <property type="entry name" value="beta-beta-alpha zinc fingers"/>
    <property type="match status" value="3"/>
</dbReference>
<feature type="region of interest" description="Disordered" evidence="9">
    <location>
        <begin position="960"/>
        <end position="1077"/>
    </location>
</feature>
<keyword evidence="5" id="KW-0677">Repeat</keyword>
<evidence type="ECO:0000256" key="8">
    <source>
        <dbReference type="ARBA" id="ARBA00034126"/>
    </source>
</evidence>
<evidence type="ECO:0000256" key="5">
    <source>
        <dbReference type="ARBA" id="ARBA00022737"/>
    </source>
</evidence>
<feature type="compositionally biased region" description="Basic and acidic residues" evidence="9">
    <location>
        <begin position="401"/>
        <end position="414"/>
    </location>
</feature>
<dbReference type="PROSITE" id="PS00028">
    <property type="entry name" value="ZINC_FINGER_C2H2_1"/>
    <property type="match status" value="1"/>
</dbReference>
<keyword evidence="12" id="KW-1185">Reference proteome</keyword>
<feature type="region of interest" description="Disordered" evidence="9">
    <location>
        <begin position="673"/>
        <end position="723"/>
    </location>
</feature>
<accession>A0ABR0L8K7</accession>
<dbReference type="Pfam" id="PF12927">
    <property type="entry name" value="DUF3835"/>
    <property type="match status" value="1"/>
</dbReference>
<dbReference type="SMART" id="SM00451">
    <property type="entry name" value="ZnF_U1"/>
    <property type="match status" value="2"/>
</dbReference>
<dbReference type="InterPro" id="IPR024325">
    <property type="entry name" value="DUF3835"/>
</dbReference>
<comment type="subcellular location">
    <subcellularLocation>
        <location evidence="1">Cytoplasm</location>
    </subcellularLocation>
</comment>
<keyword evidence="6" id="KW-0863">Zinc-finger</keyword>
<dbReference type="InterPro" id="IPR036236">
    <property type="entry name" value="Znf_C2H2_sf"/>
</dbReference>
<dbReference type="PANTHER" id="PTHR13182:SF8">
    <property type="entry name" value="CYTOPLASMIC 60S SUBUNIT BIOGENESIS FACTOR ZNF622"/>
    <property type="match status" value="1"/>
</dbReference>
<dbReference type="EMBL" id="JAVRRR010000210">
    <property type="protein sequence ID" value="KAK5144613.1"/>
    <property type="molecule type" value="Genomic_DNA"/>
</dbReference>
<feature type="compositionally biased region" description="Low complexity" evidence="9">
    <location>
        <begin position="181"/>
        <end position="196"/>
    </location>
</feature>
<feature type="domain" description="C2H2-type" evidence="10">
    <location>
        <begin position="272"/>
        <end position="294"/>
    </location>
</feature>
<dbReference type="SMART" id="SM00355">
    <property type="entry name" value="ZnF_C2H2"/>
    <property type="match status" value="4"/>
</dbReference>
<proteinExistence type="inferred from homology"/>
<dbReference type="InterPro" id="IPR013087">
    <property type="entry name" value="Znf_C2H2_type"/>
</dbReference>
<feature type="region of interest" description="Disordered" evidence="9">
    <location>
        <begin position="857"/>
        <end position="940"/>
    </location>
</feature>
<evidence type="ECO:0000256" key="2">
    <source>
        <dbReference type="ARBA" id="ARBA00022490"/>
    </source>
</evidence>
<keyword evidence="7" id="KW-0862">Zinc</keyword>
<feature type="compositionally biased region" description="Polar residues" evidence="9">
    <location>
        <begin position="1023"/>
        <end position="1036"/>
    </location>
</feature>
<evidence type="ECO:0000256" key="9">
    <source>
        <dbReference type="SAM" id="MobiDB-lite"/>
    </source>
</evidence>
<dbReference type="InterPro" id="IPR039553">
    <property type="entry name" value="Prefoldin-like"/>
</dbReference>
<evidence type="ECO:0000256" key="6">
    <source>
        <dbReference type="ARBA" id="ARBA00022771"/>
    </source>
</evidence>
<sequence length="1166" mass="129272">MATTAHSQITAAPTLLPSSHPYTCNTCQIALKTSDLQRQHMQSDWHRYNLKRRVASLPPLTSEVFADKVLSNKAATAATAARASFEKACDACDKTYYSEGAYANHLGSQKHRVLLARLNAKLGNETESLADSTFSLGEPIDTASTTASTATLNPEDQVAEEEFEEVVEGIKKTGLDGPANPVARPSRPTPSSAAPVDGHAAQESGTVKDGEEEHKADLNECLFCNYMSPNLELNITHMSRQHGFFIPERDFLIDLPGLVNYLSETITVLHTCLYCHKGLHTASGIQTHMRDRGHCMIAYSTEEDQMDVGEYYDFRSTYSDEGSEADDEEHTNGGVSLGVKRSVKTTAQGENGEDVDMEDGDEGWESDSTLSSVPTDEITSVPIEHRDHNYAKLDKHRHHSHSDPRPHKNTDGFHSHAHHGPTAVYHDDYELHLPSGRTAGHRSLRVYYRQNLRNYPSAEERSDQRMLEDDHRHEYQHLPALTMADLTGLEQQRQALEESLQKLRQSLKYWQTYEAECEGLKEEFLDAPPPIDDVKVIEIAKSYDGELVTENIVLELAGLDKGRLRPFNQILRDLEHRQEYMRKNIETLQRQFFDVENRLETFDFAASRDVDTGLPLTEIEEELDDDDNVISGQVHSADQTKSQLLESLKKAGVTGGELDGGWKAEQQLKPAITHASPPIPSTPALAAVSMKHTRSASDSNSSGDAAHSFESPRPPIRKKSVSFTVDTKAAPEVLRIEPEDGKKTVSFAEKVAVAPAAPPPDPRTVQFSPQVEEIPPQPSSPEISAATKPGAEETEKQKDLRASFKPGDKVKTINDDDEVVSEDVVIPDDETEEDAQARREMLQYHLHEVGHVVAQMDLDAGDGYSDDDDDQDDDASSHFTGSTHLDEEDTPYTSGLSDEEDEDEHGRTKGKVLSDEYRKQMEDMQQRLIGNMGPAPQDEDIADLYPEMIAKDVRKLVIRDKRSSVSSASSESSEKKSGSRKRVSFADGLDVAEPGSPPLKAQKLADNDPHVPVADTVSERRLSATSHSMPSKNTPLKASRFKNARVMQGGEAAVASPDPTTDVDNTDDFDGTPLGPPGKTLVDRLVERDNLATNLSQAPSAQRSADIVAERRQLAAEYYRRRNDIVRQQGGFKVDRDEEEELGELMEERDGKLKKVSRFKAARIKP</sequence>
<gene>
    <name evidence="11" type="ORF">LTR32_003503</name>
</gene>
<dbReference type="PANTHER" id="PTHR13182">
    <property type="entry name" value="ZINC FINGER PROTEIN 622"/>
    <property type="match status" value="1"/>
</dbReference>
<dbReference type="Proteomes" id="UP001308179">
    <property type="component" value="Unassembled WGS sequence"/>
</dbReference>
<evidence type="ECO:0000256" key="3">
    <source>
        <dbReference type="ARBA" id="ARBA00022517"/>
    </source>
</evidence>
<dbReference type="Pfam" id="PF12874">
    <property type="entry name" value="zf-met"/>
    <property type="match status" value="1"/>
</dbReference>
<feature type="compositionally biased region" description="Acidic residues" evidence="9">
    <location>
        <begin position="157"/>
        <end position="167"/>
    </location>
</feature>
<feature type="region of interest" description="Disordered" evidence="9">
    <location>
        <begin position="754"/>
        <end position="842"/>
    </location>
</feature>
<dbReference type="Pfam" id="PF13758">
    <property type="entry name" value="Prefoldin_3"/>
    <property type="match status" value="1"/>
</dbReference>
<feature type="compositionally biased region" description="Acidic residues" evidence="9">
    <location>
        <begin position="815"/>
        <end position="834"/>
    </location>
</feature>
<feature type="region of interest" description="Disordered" evidence="9">
    <location>
        <begin position="145"/>
        <end position="212"/>
    </location>
</feature>
<dbReference type="InterPro" id="IPR041661">
    <property type="entry name" value="ZN622/Rei1/Reh1_Znf-C2H2"/>
</dbReference>
<dbReference type="InterPro" id="IPR040025">
    <property type="entry name" value="Znf622/Rei1/Reh1"/>
</dbReference>
<comment type="caution">
    <text evidence="11">The sequence shown here is derived from an EMBL/GenBank/DDBJ whole genome shotgun (WGS) entry which is preliminary data.</text>
</comment>
<dbReference type="SUPFAM" id="SSF46579">
    <property type="entry name" value="Prefoldin"/>
    <property type="match status" value="1"/>
</dbReference>
<feature type="compositionally biased region" description="Acidic residues" evidence="9">
    <location>
        <begin position="351"/>
        <end position="365"/>
    </location>
</feature>
<name>A0ABR0L8K7_9PEZI</name>
<reference evidence="11 12" key="1">
    <citation type="submission" date="2023-08" db="EMBL/GenBank/DDBJ databases">
        <title>Black Yeasts Isolated from many extreme environments.</title>
        <authorList>
            <person name="Coleine C."/>
            <person name="Stajich J.E."/>
            <person name="Selbmann L."/>
        </authorList>
    </citation>
    <scope>NUCLEOTIDE SEQUENCE [LARGE SCALE GENOMIC DNA]</scope>
    <source>
        <strain evidence="11 12">CCFEE 5386</strain>
    </source>
</reference>
<dbReference type="Pfam" id="PF12756">
    <property type="entry name" value="zf-C2H2_2"/>
    <property type="match status" value="1"/>
</dbReference>
<feature type="compositionally biased region" description="Basic and acidic residues" evidence="9">
    <location>
        <begin position="790"/>
        <end position="814"/>
    </location>
</feature>
<feature type="region of interest" description="Disordered" evidence="9">
    <location>
        <begin position="393"/>
        <end position="421"/>
    </location>
</feature>
<organism evidence="11 12">
    <name type="scientific">Rachicladosporium monterosium</name>
    <dbReference type="NCBI Taxonomy" id="1507873"/>
    <lineage>
        <taxon>Eukaryota</taxon>
        <taxon>Fungi</taxon>
        <taxon>Dikarya</taxon>
        <taxon>Ascomycota</taxon>
        <taxon>Pezizomycotina</taxon>
        <taxon>Dothideomycetes</taxon>
        <taxon>Dothideomycetidae</taxon>
        <taxon>Cladosporiales</taxon>
        <taxon>Cladosporiaceae</taxon>
        <taxon>Rachicladosporium</taxon>
    </lineage>
</organism>
<evidence type="ECO:0000256" key="1">
    <source>
        <dbReference type="ARBA" id="ARBA00004496"/>
    </source>
</evidence>
<feature type="region of interest" description="Disordered" evidence="9">
    <location>
        <begin position="318"/>
        <end position="374"/>
    </location>
</feature>
<feature type="compositionally biased region" description="Basic and acidic residues" evidence="9">
    <location>
        <begin position="904"/>
        <end position="925"/>
    </location>
</feature>
<feature type="compositionally biased region" description="Acidic residues" evidence="9">
    <location>
        <begin position="864"/>
        <end position="874"/>
    </location>
</feature>
<feature type="compositionally biased region" description="Low complexity" evidence="9">
    <location>
        <begin position="696"/>
        <end position="708"/>
    </location>
</feature>
<keyword evidence="3" id="KW-0690">Ribosome biogenesis</keyword>
<evidence type="ECO:0000259" key="10">
    <source>
        <dbReference type="PROSITE" id="PS00028"/>
    </source>
</evidence>
<evidence type="ECO:0000313" key="12">
    <source>
        <dbReference type="Proteomes" id="UP001308179"/>
    </source>
</evidence>
<evidence type="ECO:0000313" key="11">
    <source>
        <dbReference type="EMBL" id="KAK5144613.1"/>
    </source>
</evidence>